<evidence type="ECO:0000313" key="2">
    <source>
        <dbReference type="EMBL" id="MDN3610132.1"/>
    </source>
</evidence>
<reference evidence="3" key="1">
    <citation type="journal article" date="2019" name="Int. J. Syst. Evol. Microbiol.">
        <title>The Global Catalogue of Microorganisms (GCM) 10K type strain sequencing project: providing services to taxonomists for standard genome sequencing and annotation.</title>
        <authorList>
            <consortium name="The Broad Institute Genomics Platform"/>
            <consortium name="The Broad Institute Genome Sequencing Center for Infectious Disease"/>
            <person name="Wu L."/>
            <person name="Ma J."/>
        </authorList>
    </citation>
    <scope>NUCLEOTIDE SEQUENCE [LARGE SCALE GENOMIC DNA]</scope>
    <source>
        <strain evidence="3">CECT 7398</strain>
    </source>
</reference>
<protein>
    <submittedName>
        <fullName evidence="2">AarF/UbiB family protein</fullName>
    </submittedName>
</protein>
<evidence type="ECO:0000259" key="1">
    <source>
        <dbReference type="PROSITE" id="PS50011"/>
    </source>
</evidence>
<dbReference type="Pfam" id="PF00069">
    <property type="entry name" value="Pkinase"/>
    <property type="match status" value="1"/>
</dbReference>
<name>A0ABT8BVK5_9VIBR</name>
<dbReference type="InterPro" id="IPR011009">
    <property type="entry name" value="Kinase-like_dom_sf"/>
</dbReference>
<proteinExistence type="predicted"/>
<dbReference type="SUPFAM" id="SSF56112">
    <property type="entry name" value="Protein kinase-like (PK-like)"/>
    <property type="match status" value="1"/>
</dbReference>
<keyword evidence="3" id="KW-1185">Reference proteome</keyword>
<dbReference type="PROSITE" id="PS50011">
    <property type="entry name" value="PROTEIN_KINASE_DOM"/>
    <property type="match status" value="1"/>
</dbReference>
<feature type="domain" description="Protein kinase" evidence="1">
    <location>
        <begin position="12"/>
        <end position="252"/>
    </location>
</feature>
<evidence type="ECO:0000313" key="3">
    <source>
        <dbReference type="Proteomes" id="UP001238540"/>
    </source>
</evidence>
<dbReference type="InterPro" id="IPR000719">
    <property type="entry name" value="Prot_kinase_dom"/>
</dbReference>
<accession>A0ABT8BVK5</accession>
<dbReference type="InterPro" id="IPR008271">
    <property type="entry name" value="Ser/Thr_kinase_AS"/>
</dbReference>
<dbReference type="Proteomes" id="UP001238540">
    <property type="component" value="Unassembled WGS sequence"/>
</dbReference>
<dbReference type="Gene3D" id="1.10.510.10">
    <property type="entry name" value="Transferase(Phosphotransferase) domain 1"/>
    <property type="match status" value="1"/>
</dbReference>
<sequence>MEINDQAETKTKMCFRVLGISQYSMLRNGTYLATHPCYGCTVIKFAQSVSAKQQLKTEAEFLNLHPSPHWAEFLDYGSDMGLDWLVIKYIDSLSVNYSQLEISLKQKIISSAEQALHSLHKTGFIHGDIKPSNLIITPEHRSTLLDMGSLAPIGSMYTQLSNSSCSPLFSALNPSLRIGDARPQDDFYALAISLQTLLGQHPFSGLALLDFAQTFQPPLTDHLGSRHMIIIDQQLRQAKRHAYRAGALGTSR</sequence>
<organism evidence="2 3">
    <name type="scientific">Vibrio ostreicida</name>
    <dbReference type="NCBI Taxonomy" id="526588"/>
    <lineage>
        <taxon>Bacteria</taxon>
        <taxon>Pseudomonadati</taxon>
        <taxon>Pseudomonadota</taxon>
        <taxon>Gammaproteobacteria</taxon>
        <taxon>Vibrionales</taxon>
        <taxon>Vibrionaceae</taxon>
        <taxon>Vibrio</taxon>
    </lineage>
</organism>
<dbReference type="PROSITE" id="PS00108">
    <property type="entry name" value="PROTEIN_KINASE_ST"/>
    <property type="match status" value="1"/>
</dbReference>
<comment type="caution">
    <text evidence="2">The sequence shown here is derived from an EMBL/GenBank/DDBJ whole genome shotgun (WGS) entry which is preliminary data.</text>
</comment>
<dbReference type="SMART" id="SM00220">
    <property type="entry name" value="S_TKc"/>
    <property type="match status" value="1"/>
</dbReference>
<dbReference type="RefSeq" id="WP_083949358.1">
    <property type="nucleotide sequence ID" value="NZ_JABEYA020000001.1"/>
</dbReference>
<dbReference type="EMBL" id="JAUFQC010000001">
    <property type="protein sequence ID" value="MDN3610132.1"/>
    <property type="molecule type" value="Genomic_DNA"/>
</dbReference>
<gene>
    <name evidence="2" type="ORF">QWZ16_10510</name>
</gene>